<keyword evidence="1" id="KW-0732">Signal</keyword>
<organism evidence="2 3">
    <name type="scientific">Serratia fonticola</name>
    <dbReference type="NCBI Taxonomy" id="47917"/>
    <lineage>
        <taxon>Bacteria</taxon>
        <taxon>Pseudomonadati</taxon>
        <taxon>Pseudomonadota</taxon>
        <taxon>Gammaproteobacteria</taxon>
        <taxon>Enterobacterales</taxon>
        <taxon>Yersiniaceae</taxon>
        <taxon>Serratia</taxon>
    </lineage>
</organism>
<dbReference type="RefSeq" id="WP_179252944.1">
    <property type="nucleotide sequence ID" value="NZ_JACBIV010000012.1"/>
</dbReference>
<feature type="signal peptide" evidence="1">
    <location>
        <begin position="1"/>
        <end position="21"/>
    </location>
</feature>
<gene>
    <name evidence="2" type="ORF">H8J20_14710</name>
</gene>
<proteinExistence type="predicted"/>
<evidence type="ECO:0000313" key="2">
    <source>
        <dbReference type="EMBL" id="MBC3213399.1"/>
    </source>
</evidence>
<dbReference type="Proteomes" id="UP000659084">
    <property type="component" value="Unassembled WGS sequence"/>
</dbReference>
<evidence type="ECO:0008006" key="4">
    <source>
        <dbReference type="Google" id="ProtNLM"/>
    </source>
</evidence>
<dbReference type="AlphaFoldDB" id="A0AAW3WRN8"/>
<evidence type="ECO:0000313" key="3">
    <source>
        <dbReference type="Proteomes" id="UP000659084"/>
    </source>
</evidence>
<feature type="chain" id="PRO_5043621507" description="DUF1311 domain-containing protein" evidence="1">
    <location>
        <begin position="22"/>
        <end position="136"/>
    </location>
</feature>
<protein>
    <recommendedName>
        <fullName evidence="4">DUF1311 domain-containing protein</fullName>
    </recommendedName>
</protein>
<dbReference type="EMBL" id="JACNYO010000014">
    <property type="protein sequence ID" value="MBC3213399.1"/>
    <property type="molecule type" value="Genomic_DNA"/>
</dbReference>
<reference evidence="2" key="1">
    <citation type="submission" date="2020-08" db="EMBL/GenBank/DDBJ databases">
        <title>Food and environmental bacterial isolates.</title>
        <authorList>
            <person name="Richter L."/>
            <person name="Du Plessis E.M."/>
            <person name="Duvenage S."/>
            <person name="Allam M."/>
            <person name="Korsten L."/>
        </authorList>
    </citation>
    <scope>NUCLEOTIDE SEQUENCE</scope>
    <source>
        <strain evidence="2">UPMP2127</strain>
    </source>
</reference>
<name>A0AAW3WRN8_SERFO</name>
<accession>A0AAW3WRN8</accession>
<comment type="caution">
    <text evidence="2">The sequence shown here is derived from an EMBL/GenBank/DDBJ whole genome shotgun (WGS) entry which is preliminary data.</text>
</comment>
<sequence>MKINTSVIAVFVFCYSVGAVASDCSKIHREFQKSMESMFKCTDDEHQKVFDMDTSPTDIATSVIYSCKELITDNVKKQYDVALCKSAKADGITINEQKKRHPWYAEKNKIEASTKELLKEKYIADTVSYRAKIRKG</sequence>
<evidence type="ECO:0000256" key="1">
    <source>
        <dbReference type="SAM" id="SignalP"/>
    </source>
</evidence>